<dbReference type="PANTHER" id="PTHR40375:SF2">
    <property type="entry name" value="SPORULATION-SPECIFIC PROTEIN 22"/>
    <property type="match status" value="1"/>
</dbReference>
<dbReference type="GO" id="GO:0051321">
    <property type="term" value="P:meiotic cell cycle"/>
    <property type="evidence" value="ECO:0007669"/>
    <property type="project" value="UniProtKB-KW"/>
</dbReference>
<dbReference type="InterPro" id="IPR039057">
    <property type="entry name" value="Spo22/ZIP4"/>
</dbReference>
<keyword evidence="3" id="KW-1185">Reference proteome</keyword>
<dbReference type="InterPro" id="IPR013940">
    <property type="entry name" value="Spo22/ZIP4/TEX11"/>
</dbReference>
<evidence type="ECO:0000313" key="3">
    <source>
        <dbReference type="Proteomes" id="UP000218334"/>
    </source>
</evidence>
<dbReference type="EMBL" id="KZ293453">
    <property type="protein sequence ID" value="PBK64138.1"/>
    <property type="molecule type" value="Genomic_DNA"/>
</dbReference>
<reference evidence="3" key="1">
    <citation type="journal article" date="2017" name="Nat. Ecol. Evol.">
        <title>Genome expansion and lineage-specific genetic innovations in the forest pathogenic fungi Armillaria.</title>
        <authorList>
            <person name="Sipos G."/>
            <person name="Prasanna A.N."/>
            <person name="Walter M.C."/>
            <person name="O'Connor E."/>
            <person name="Balint B."/>
            <person name="Krizsan K."/>
            <person name="Kiss B."/>
            <person name="Hess J."/>
            <person name="Varga T."/>
            <person name="Slot J."/>
            <person name="Riley R."/>
            <person name="Boka B."/>
            <person name="Rigling D."/>
            <person name="Barry K."/>
            <person name="Lee J."/>
            <person name="Mihaltcheva S."/>
            <person name="LaButti K."/>
            <person name="Lipzen A."/>
            <person name="Waldron R."/>
            <person name="Moloney N.M."/>
            <person name="Sperisen C."/>
            <person name="Kredics L."/>
            <person name="Vagvoelgyi C."/>
            <person name="Patrignani A."/>
            <person name="Fitzpatrick D."/>
            <person name="Nagy I."/>
            <person name="Doyle S."/>
            <person name="Anderson J.B."/>
            <person name="Grigoriev I.V."/>
            <person name="Gueldener U."/>
            <person name="Muensterkoetter M."/>
            <person name="Nagy L.G."/>
        </authorList>
    </citation>
    <scope>NUCLEOTIDE SEQUENCE [LARGE SCALE GENOMIC DNA]</scope>
    <source>
        <strain evidence="3">28-4</strain>
    </source>
</reference>
<dbReference type="GO" id="GO:0090173">
    <property type="term" value="P:regulation of synaptonemal complex assembly"/>
    <property type="evidence" value="ECO:0007669"/>
    <property type="project" value="InterPro"/>
</dbReference>
<dbReference type="AlphaFoldDB" id="A0A2H3BDN3"/>
<keyword evidence="1" id="KW-0469">Meiosis</keyword>
<gene>
    <name evidence="2" type="ORF">ARMSODRAFT_473510</name>
</gene>
<sequence>MPRGRRPGCCRGTLAAFRLVEAGLEPKPGIESLLHVLQMASKTGATLSELGNIDIAGSVLTSAAKFEELLRNAPDPDGTHRQARARAIVVYFSSRMEAAWKEGNHTVADFMSSKITDDDQRLALLPPHDRTLLATKFHGIGKAILKSHATPDNNGTKPADAVVWLQKAFTMADQLDDSAVSGVPQLKISMLRTLARAYFLSGSYDRAEATLEELVPSIDSSDDPASSEYQELRWLRLAILKRRKAGDPALLDAFKSIIDHMELTESRITDVLQDLRTISHQHALVTAVNQHCLKRALACPDRSCGHVDRLLLSLIVHCSKDEDHARAMAAIDSTFTSICEADYELPSVPATACLTLLWQYGDRHYHAKRWSDAADWFIAGSHKLFRDNCPTSISKCHRKAALCYIEHREYAKASAVIRRCPITEAATHYVIFLTAVHQGIDDEAIRAVQDMMKSQDFDRKMLLLATQISHESENRRILLAALEALLKTLKLSKGGETVLEAMSLLRCIIKLVLRLLTEPAADKPILIGTMVEHFQTAKILIEAANAQKALNLITKDVSWLWRTAFNCAVQGCSEWEGSGCEERISDLFDIARDLLETCCQASSTSPVDVDAEVYLHLIIASFSGVSGRIFALRQSREPDSETNMNARIRDISSEIKICRERVEEIQGKGVITDENDLARVGYFLHTLRVFEVEMLVRLGEWEAVGRVVGETVKAGPLAASTYEAIADILWVRKDCPINILYVGLESILRASLDRNSLSIDKFSRWLRALCTIMIARNDRLKAVGYVEQAVGVIEGSVGSDEVSGLWFHGVVNPSPPPPPRSLTPWTSVSGY</sequence>
<name>A0A2H3BDN3_9AGAR</name>
<dbReference type="Proteomes" id="UP000218334">
    <property type="component" value="Unassembled WGS sequence"/>
</dbReference>
<proteinExistence type="predicted"/>
<accession>A0A2H3BDN3</accession>
<dbReference type="PANTHER" id="PTHR40375">
    <property type="entry name" value="SPORULATION-SPECIFIC PROTEIN 22"/>
    <property type="match status" value="1"/>
</dbReference>
<protein>
    <submittedName>
        <fullName evidence="2">SPO22-domain-containing protein</fullName>
    </submittedName>
</protein>
<dbReference type="STRING" id="1076256.A0A2H3BDN3"/>
<organism evidence="2 3">
    <name type="scientific">Armillaria solidipes</name>
    <dbReference type="NCBI Taxonomy" id="1076256"/>
    <lineage>
        <taxon>Eukaryota</taxon>
        <taxon>Fungi</taxon>
        <taxon>Dikarya</taxon>
        <taxon>Basidiomycota</taxon>
        <taxon>Agaricomycotina</taxon>
        <taxon>Agaricomycetes</taxon>
        <taxon>Agaricomycetidae</taxon>
        <taxon>Agaricales</taxon>
        <taxon>Marasmiineae</taxon>
        <taxon>Physalacriaceae</taxon>
        <taxon>Armillaria</taxon>
    </lineage>
</organism>
<evidence type="ECO:0000313" key="2">
    <source>
        <dbReference type="EMBL" id="PBK64138.1"/>
    </source>
</evidence>
<dbReference type="Pfam" id="PF08631">
    <property type="entry name" value="SPO22"/>
    <property type="match status" value="1"/>
</dbReference>
<evidence type="ECO:0000256" key="1">
    <source>
        <dbReference type="ARBA" id="ARBA00023254"/>
    </source>
</evidence>